<evidence type="ECO:0000259" key="4">
    <source>
        <dbReference type="PROSITE" id="PS50048"/>
    </source>
</evidence>
<dbReference type="InterPro" id="IPR001138">
    <property type="entry name" value="Zn2Cys6_DnaBD"/>
</dbReference>
<evidence type="ECO:0000313" key="5">
    <source>
        <dbReference type="EMBL" id="GAP84845.2"/>
    </source>
</evidence>
<feature type="region of interest" description="Disordered" evidence="3">
    <location>
        <begin position="893"/>
        <end position="913"/>
    </location>
</feature>
<name>A0A1W2TB26_ROSNE</name>
<dbReference type="GO" id="GO:0000981">
    <property type="term" value="F:DNA-binding transcription factor activity, RNA polymerase II-specific"/>
    <property type="evidence" value="ECO:0007669"/>
    <property type="project" value="InterPro"/>
</dbReference>
<evidence type="ECO:0000256" key="1">
    <source>
        <dbReference type="ARBA" id="ARBA00004123"/>
    </source>
</evidence>
<dbReference type="InterPro" id="IPR021858">
    <property type="entry name" value="Fun_TF"/>
</dbReference>
<sequence length="986" mass="110159">MESLGLVSNDAAAKPQPHRPSSPDGHGDEDPVQNKGPARKRTKTGCLTCRKRRIKCDEGKPTCNNCLKSKRQCEGYNQRVIFKDPLGTFSGAPYGPIHYPAPSPQALVREQQLSAAQQRASSQSLQIIAPKPSGVGYHQLATHQFSHFYPGQTGPVPPQPPVNLAPNQFLSQPQPSKFTFFPPTTVDAYSQGQWKPEVAGSSSQYPPRTAQVDNPTGPTIPLSLRHGQPGGSGGLVGAEPSHLGIEEQAEDWEYDYYDDDASMGESEDEFSLGQPSSQFGFEGQGVVTSQRLDHQYHMFGTHTRTFSTVGAETVLATYDPSPANSPLTDKHIAAVFWHFMNVTGPSMSLYERHPLDPSNIFQGHTPKTKQHGWTYGFPVMSFSHPALLQAILALGSLQIAKLQKVPPTASLKHYHLALRRIAKNVARPVRRTQTANLAATLILAFYEVWNSDHDKWCRHLLGARWIIKEIPLSEMTRAIMAMKKRKRHADMEQPQFRNLRDYPSTEDPDFLYKDWDMMDVSLLSTIMGREVSCDDLGMLPEQLSSHPKPKYIYTNKDMERYEQLSDLFWWYCKMDVYQSILGGTRPFLQYNTWMQCPPRSPMGRIDAIYGSYDYLILLLGRLANFVSRDLSRKREALSRSGSGSVWPPPGMFTGMMPASDKVTPPMGFSPPREDSSSPPSAAPQYRTESDLDTRTVEALREWDHILLAFYEIRKHFGPDFEPLAADIYPTQPTPYGPTKHYRTYSIAGIWMNYYMGLIVLHRAHPKMPPVAMLAAGMSARTTMPWALELGRIAAGLEENITRLKVVSTLMGAALIESAFPLFVAGVQLQDEAQRHWLIRRLRDIARLTGWQSAHQIADGCESAWSKAAQLGRGPLYRPPPESEDPEDAIDVRSRHEAKKRQAARAPDVAPPGMSWVWGNPRRLDRRILEEDGAAAAAAAVSGRDVTAADAKKIVLAKGEKAFYAMGLLTVEQDLEKLDLDSEDRDK</sequence>
<protein>
    <submittedName>
        <fullName evidence="5">Putative transcriptional regulatory protein</fullName>
    </submittedName>
</protein>
<gene>
    <name evidence="5" type="ORF">SAMD00023353_0801640</name>
</gene>
<accession>A0A1W2TB26</accession>
<comment type="subcellular location">
    <subcellularLocation>
        <location evidence="1">Nucleus</location>
    </subcellularLocation>
</comment>
<dbReference type="PANTHER" id="PTHR37534:SF23">
    <property type="entry name" value="ZN(II)2CYS6 TRANSCRIPTION FACTOR (EUROFUNG)"/>
    <property type="match status" value="1"/>
</dbReference>
<dbReference type="PROSITE" id="PS50048">
    <property type="entry name" value="ZN2_CY6_FUNGAL_2"/>
    <property type="match status" value="1"/>
</dbReference>
<feature type="region of interest" description="Disordered" evidence="3">
    <location>
        <begin position="1"/>
        <end position="43"/>
    </location>
</feature>
<keyword evidence="6" id="KW-1185">Reference proteome</keyword>
<proteinExistence type="predicted"/>
<dbReference type="OrthoDB" id="5391043at2759"/>
<dbReference type="Pfam" id="PF11951">
    <property type="entry name" value="Fungal_trans_2"/>
    <property type="match status" value="1"/>
</dbReference>
<dbReference type="GO" id="GO:0008270">
    <property type="term" value="F:zinc ion binding"/>
    <property type="evidence" value="ECO:0007669"/>
    <property type="project" value="InterPro"/>
</dbReference>
<dbReference type="EMBL" id="DF977453">
    <property type="protein sequence ID" value="GAP84845.2"/>
    <property type="molecule type" value="Genomic_DNA"/>
</dbReference>
<dbReference type="PANTHER" id="PTHR37534">
    <property type="entry name" value="TRANSCRIPTIONAL ACTIVATOR PROTEIN UGA3"/>
    <property type="match status" value="1"/>
</dbReference>
<dbReference type="InterPro" id="IPR036864">
    <property type="entry name" value="Zn2-C6_fun-type_DNA-bd_sf"/>
</dbReference>
<feature type="region of interest" description="Disordered" evidence="3">
    <location>
        <begin position="663"/>
        <end position="690"/>
    </location>
</feature>
<dbReference type="Proteomes" id="UP000054516">
    <property type="component" value="Unassembled WGS sequence"/>
</dbReference>
<evidence type="ECO:0000256" key="3">
    <source>
        <dbReference type="SAM" id="MobiDB-lite"/>
    </source>
</evidence>
<feature type="domain" description="Zn(2)-C6 fungal-type" evidence="4">
    <location>
        <begin position="45"/>
        <end position="73"/>
    </location>
</feature>
<dbReference type="GO" id="GO:0005634">
    <property type="term" value="C:nucleus"/>
    <property type="evidence" value="ECO:0007669"/>
    <property type="project" value="UniProtKB-SubCell"/>
</dbReference>
<dbReference type="OMA" id="IAGIWMN"/>
<dbReference type="Pfam" id="PF00172">
    <property type="entry name" value="Zn_clus"/>
    <property type="match status" value="1"/>
</dbReference>
<dbReference type="Gene3D" id="4.10.240.10">
    <property type="entry name" value="Zn(2)-C6 fungal-type DNA-binding domain"/>
    <property type="match status" value="1"/>
</dbReference>
<reference evidence="5" key="1">
    <citation type="submission" date="2016-03" db="EMBL/GenBank/DDBJ databases">
        <title>Draft genome sequence of Rosellinia necatrix.</title>
        <authorList>
            <person name="Kanematsu S."/>
        </authorList>
    </citation>
    <scope>NUCLEOTIDE SEQUENCE [LARGE SCALE GENOMIC DNA]</scope>
    <source>
        <strain evidence="5">W97</strain>
    </source>
</reference>
<dbReference type="GO" id="GO:0045944">
    <property type="term" value="P:positive regulation of transcription by RNA polymerase II"/>
    <property type="evidence" value="ECO:0007669"/>
    <property type="project" value="TreeGrafter"/>
</dbReference>
<organism evidence="5">
    <name type="scientific">Rosellinia necatrix</name>
    <name type="common">White root-rot fungus</name>
    <dbReference type="NCBI Taxonomy" id="77044"/>
    <lineage>
        <taxon>Eukaryota</taxon>
        <taxon>Fungi</taxon>
        <taxon>Dikarya</taxon>
        <taxon>Ascomycota</taxon>
        <taxon>Pezizomycotina</taxon>
        <taxon>Sordariomycetes</taxon>
        <taxon>Xylariomycetidae</taxon>
        <taxon>Xylariales</taxon>
        <taxon>Xylariaceae</taxon>
        <taxon>Rosellinia</taxon>
    </lineage>
</organism>
<evidence type="ECO:0000313" key="6">
    <source>
        <dbReference type="Proteomes" id="UP000054516"/>
    </source>
</evidence>
<dbReference type="CDD" id="cd00067">
    <property type="entry name" value="GAL4"/>
    <property type="match status" value="1"/>
</dbReference>
<dbReference type="STRING" id="77044.A0A1W2TB26"/>
<dbReference type="PROSITE" id="PS00463">
    <property type="entry name" value="ZN2_CY6_FUNGAL_1"/>
    <property type="match status" value="1"/>
</dbReference>
<evidence type="ECO:0000256" key="2">
    <source>
        <dbReference type="ARBA" id="ARBA00023242"/>
    </source>
</evidence>
<dbReference type="AlphaFoldDB" id="A0A1W2TB26"/>
<dbReference type="SMART" id="SM00066">
    <property type="entry name" value="GAL4"/>
    <property type="match status" value="1"/>
</dbReference>
<dbReference type="SUPFAM" id="SSF57701">
    <property type="entry name" value="Zn2/Cys6 DNA-binding domain"/>
    <property type="match status" value="1"/>
</dbReference>
<dbReference type="GO" id="GO:0000976">
    <property type="term" value="F:transcription cis-regulatory region binding"/>
    <property type="evidence" value="ECO:0007669"/>
    <property type="project" value="TreeGrafter"/>
</dbReference>
<keyword evidence="2" id="KW-0539">Nucleus</keyword>